<evidence type="ECO:0000313" key="1">
    <source>
        <dbReference type="EMBL" id="MBI0313752.1"/>
    </source>
</evidence>
<dbReference type="RefSeq" id="WP_198276878.1">
    <property type="nucleotide sequence ID" value="NZ_BAAAIF010000094.1"/>
</dbReference>
<dbReference type="Proteomes" id="UP000638849">
    <property type="component" value="Unassembled WGS sequence"/>
</dbReference>
<dbReference type="EMBL" id="JAEEAQ010000086">
    <property type="protein sequence ID" value="MBI0313752.1"/>
    <property type="molecule type" value="Genomic_DNA"/>
</dbReference>
<accession>A0ABS0R8P3</accession>
<sequence length="72" mass="7754">MTSQICDVPGEIYAQLLHAAPVGGAAWSGPLVVVLENQNKPVYLVLPDARFSIGAGPRRAPWFVLLLQNDLV</sequence>
<name>A0ABS0R8P3_9ACTN</name>
<keyword evidence="2" id="KW-1185">Reference proteome</keyword>
<organism evidence="1 2">
    <name type="scientific">Streptomyces javensis</name>
    <dbReference type="NCBI Taxonomy" id="114698"/>
    <lineage>
        <taxon>Bacteria</taxon>
        <taxon>Bacillati</taxon>
        <taxon>Actinomycetota</taxon>
        <taxon>Actinomycetes</taxon>
        <taxon>Kitasatosporales</taxon>
        <taxon>Streptomycetaceae</taxon>
        <taxon>Streptomyces</taxon>
        <taxon>Streptomyces violaceusniger group</taxon>
    </lineage>
</organism>
<gene>
    <name evidence="1" type="ORF">JBF12_12250</name>
</gene>
<evidence type="ECO:0000313" key="2">
    <source>
        <dbReference type="Proteomes" id="UP000638849"/>
    </source>
</evidence>
<comment type="caution">
    <text evidence="1">The sequence shown here is derived from an EMBL/GenBank/DDBJ whole genome shotgun (WGS) entry which is preliminary data.</text>
</comment>
<reference evidence="1 2" key="1">
    <citation type="submission" date="2020-12" db="EMBL/GenBank/DDBJ databases">
        <authorList>
            <person name="Kusuma A.B."/>
            <person name="Nouioui I."/>
            <person name="Goodfellow M."/>
        </authorList>
    </citation>
    <scope>NUCLEOTIDE SEQUENCE [LARGE SCALE GENOMIC DNA]</scope>
    <source>
        <strain evidence="1 2">DSM 41764</strain>
    </source>
</reference>
<proteinExistence type="predicted"/>
<protein>
    <submittedName>
        <fullName evidence="1">Uncharacterized protein</fullName>
    </submittedName>
</protein>